<dbReference type="RefSeq" id="XP_001828246.1">
    <property type="nucleotide sequence ID" value="XM_001828194.2"/>
</dbReference>
<dbReference type="KEGG" id="cci:CC1G_02827"/>
<dbReference type="OrthoDB" id="3177611at2759"/>
<sequence length="245" mass="26937">MSSLRVLKTSASTLLRQCSRPAATRALSTAAVANSARRGPWSTSSAVQKRLAGPQRLSIRSPFSTSSKTLNEASKNENPGYQDVPWVDLLEGTAKAPWLTELVPDEELRLKIAHGLIRTIIIYLTKPGGEGGEDAAAQYLSLFQSASVPADSEMARARIAIAIILQGVAKQINSVDQKSQMRLFLKPVFDAGEKLQKVNEKFLDEKGAWKNFDVWGDYWGTVQQPFLEAYDSLQKAGMELPMEEP</sequence>
<dbReference type="EMBL" id="AACS02000001">
    <property type="protein sequence ID" value="EAU93597.1"/>
    <property type="molecule type" value="Genomic_DNA"/>
</dbReference>
<dbReference type="Proteomes" id="UP000001861">
    <property type="component" value="Unassembled WGS sequence"/>
</dbReference>
<protein>
    <submittedName>
        <fullName evidence="2">Uncharacterized protein</fullName>
    </submittedName>
</protein>
<gene>
    <name evidence="2" type="ORF">CC1G_02827</name>
</gene>
<comment type="caution">
    <text evidence="2">The sequence shown here is derived from an EMBL/GenBank/DDBJ whole genome shotgun (WGS) entry which is preliminary data.</text>
</comment>
<evidence type="ECO:0000256" key="1">
    <source>
        <dbReference type="SAM" id="MobiDB-lite"/>
    </source>
</evidence>
<dbReference type="VEuPathDB" id="FungiDB:CC1G_02827"/>
<dbReference type="eggNOG" id="ENOG502RBQE">
    <property type="taxonomic scope" value="Eukaryota"/>
</dbReference>
<evidence type="ECO:0000313" key="2">
    <source>
        <dbReference type="EMBL" id="EAU93597.1"/>
    </source>
</evidence>
<feature type="compositionally biased region" description="Polar residues" evidence="1">
    <location>
        <begin position="61"/>
        <end position="77"/>
    </location>
</feature>
<evidence type="ECO:0000313" key="3">
    <source>
        <dbReference type="Proteomes" id="UP000001861"/>
    </source>
</evidence>
<organism evidence="2 3">
    <name type="scientific">Coprinopsis cinerea (strain Okayama-7 / 130 / ATCC MYA-4618 / FGSC 9003)</name>
    <name type="common">Inky cap fungus</name>
    <name type="synonym">Hormographiella aspergillata</name>
    <dbReference type="NCBI Taxonomy" id="240176"/>
    <lineage>
        <taxon>Eukaryota</taxon>
        <taxon>Fungi</taxon>
        <taxon>Dikarya</taxon>
        <taxon>Basidiomycota</taxon>
        <taxon>Agaricomycotina</taxon>
        <taxon>Agaricomycetes</taxon>
        <taxon>Agaricomycetidae</taxon>
        <taxon>Agaricales</taxon>
        <taxon>Agaricineae</taxon>
        <taxon>Psathyrellaceae</taxon>
        <taxon>Coprinopsis</taxon>
    </lineage>
</organism>
<accession>A8N058</accession>
<proteinExistence type="predicted"/>
<dbReference type="OMA" id="FAFENAP"/>
<keyword evidence="3" id="KW-1185">Reference proteome</keyword>
<dbReference type="AlphaFoldDB" id="A8N058"/>
<dbReference type="GeneID" id="6004628"/>
<dbReference type="InParanoid" id="A8N058"/>
<reference evidence="2 3" key="1">
    <citation type="journal article" date="2010" name="Proc. Natl. Acad. Sci. U.S.A.">
        <title>Insights into evolution of multicellular fungi from the assembled chromosomes of the mushroom Coprinopsis cinerea (Coprinus cinereus).</title>
        <authorList>
            <person name="Stajich J.E."/>
            <person name="Wilke S.K."/>
            <person name="Ahren D."/>
            <person name="Au C.H."/>
            <person name="Birren B.W."/>
            <person name="Borodovsky M."/>
            <person name="Burns C."/>
            <person name="Canback B."/>
            <person name="Casselton L.A."/>
            <person name="Cheng C.K."/>
            <person name="Deng J."/>
            <person name="Dietrich F.S."/>
            <person name="Fargo D.C."/>
            <person name="Farman M.L."/>
            <person name="Gathman A.C."/>
            <person name="Goldberg J."/>
            <person name="Guigo R."/>
            <person name="Hoegger P.J."/>
            <person name="Hooker J.B."/>
            <person name="Huggins A."/>
            <person name="James T.Y."/>
            <person name="Kamada T."/>
            <person name="Kilaru S."/>
            <person name="Kodira C."/>
            <person name="Kues U."/>
            <person name="Kupfer D."/>
            <person name="Kwan H.S."/>
            <person name="Lomsadze A."/>
            <person name="Li W."/>
            <person name="Lilly W.W."/>
            <person name="Ma L.J."/>
            <person name="Mackey A.J."/>
            <person name="Manning G."/>
            <person name="Martin F."/>
            <person name="Muraguchi H."/>
            <person name="Natvig D.O."/>
            <person name="Palmerini H."/>
            <person name="Ramesh M.A."/>
            <person name="Rehmeyer C.J."/>
            <person name="Roe B.A."/>
            <person name="Shenoy N."/>
            <person name="Stanke M."/>
            <person name="Ter-Hovhannisyan V."/>
            <person name="Tunlid A."/>
            <person name="Velagapudi R."/>
            <person name="Vision T.J."/>
            <person name="Zeng Q."/>
            <person name="Zolan M.E."/>
            <person name="Pukkila P.J."/>
        </authorList>
    </citation>
    <scope>NUCLEOTIDE SEQUENCE [LARGE SCALE GENOMIC DNA]</scope>
    <source>
        <strain evidence="3">Okayama-7 / 130 / ATCC MYA-4618 / FGSC 9003</strain>
    </source>
</reference>
<name>A8N058_COPC7</name>
<feature type="region of interest" description="Disordered" evidence="1">
    <location>
        <begin position="38"/>
        <end position="77"/>
    </location>
</feature>